<dbReference type="OrthoDB" id="61113at2759"/>
<dbReference type="InterPro" id="IPR016181">
    <property type="entry name" value="Acyl_CoA_acyltransferase"/>
</dbReference>
<dbReference type="GeneID" id="36321862"/>
<dbReference type="STRING" id="670580.A0A1X6N4B3"/>
<evidence type="ECO:0000313" key="2">
    <source>
        <dbReference type="Proteomes" id="UP000194127"/>
    </source>
</evidence>
<keyword evidence="2" id="KW-1185">Reference proteome</keyword>
<dbReference type="RefSeq" id="XP_024340239.1">
    <property type="nucleotide sequence ID" value="XM_024476911.1"/>
</dbReference>
<dbReference type="InterPro" id="IPR052523">
    <property type="entry name" value="Trichothecene_AcTrans"/>
</dbReference>
<dbReference type="Gene3D" id="3.40.630.30">
    <property type="match status" value="1"/>
</dbReference>
<dbReference type="SUPFAM" id="SSF55729">
    <property type="entry name" value="Acyl-CoA N-acyltransferases (Nat)"/>
    <property type="match status" value="1"/>
</dbReference>
<sequence length="212" mass="24082">MVPSNVHVQLVEKPTDPLAVALTGGDISLLPVLARAMIKPIALQIGDMYTATDENGKLVGFQAWVPPGRLLFNTYESISSNCKEEQRKLGFEDYLSQLSDEAKSYCPQALGKDFPHAIDVLAGMDQTELNTYWCNFNFVAEDWWQKGISKAMTELAYRKAKANGWTMALATTHIRNVDIYKRLGFELKGLRDFPSPWNVWQAWIYVWKTKED</sequence>
<dbReference type="AlphaFoldDB" id="A0A1X6N4B3"/>
<organism evidence="1 2">
    <name type="scientific">Postia placenta MAD-698-R-SB12</name>
    <dbReference type="NCBI Taxonomy" id="670580"/>
    <lineage>
        <taxon>Eukaryota</taxon>
        <taxon>Fungi</taxon>
        <taxon>Dikarya</taxon>
        <taxon>Basidiomycota</taxon>
        <taxon>Agaricomycotina</taxon>
        <taxon>Agaricomycetes</taxon>
        <taxon>Polyporales</taxon>
        <taxon>Adustoporiaceae</taxon>
        <taxon>Rhodonia</taxon>
    </lineage>
</organism>
<dbReference type="EMBL" id="KZ110595">
    <property type="protein sequence ID" value="OSX63445.1"/>
    <property type="molecule type" value="Genomic_DNA"/>
</dbReference>
<proteinExistence type="predicted"/>
<dbReference type="PANTHER" id="PTHR42791:SF1">
    <property type="entry name" value="N-ACETYLTRANSFERASE DOMAIN-CONTAINING PROTEIN"/>
    <property type="match status" value="1"/>
</dbReference>
<evidence type="ECO:0008006" key="3">
    <source>
        <dbReference type="Google" id="ProtNLM"/>
    </source>
</evidence>
<protein>
    <recommendedName>
        <fullName evidence="3">N-acetyltransferase domain-containing protein</fullName>
    </recommendedName>
</protein>
<dbReference type="PANTHER" id="PTHR42791">
    <property type="entry name" value="GNAT FAMILY ACETYLTRANSFERASE"/>
    <property type="match status" value="1"/>
</dbReference>
<accession>A0A1X6N4B3</accession>
<reference evidence="1 2" key="1">
    <citation type="submission" date="2017-04" db="EMBL/GenBank/DDBJ databases">
        <title>Genome Sequence of the Model Brown-Rot Fungus Postia placenta SB12.</title>
        <authorList>
            <consortium name="DOE Joint Genome Institute"/>
            <person name="Gaskell J."/>
            <person name="Kersten P."/>
            <person name="Larrondo L.F."/>
            <person name="Canessa P."/>
            <person name="Martinez D."/>
            <person name="Hibbett D."/>
            <person name="Schmoll M."/>
            <person name="Kubicek C.P."/>
            <person name="Martinez A.T."/>
            <person name="Yadav J."/>
            <person name="Master E."/>
            <person name="Magnuson J.K."/>
            <person name="James T."/>
            <person name="Yaver D."/>
            <person name="Berka R."/>
            <person name="Labutti K."/>
            <person name="Lipzen A."/>
            <person name="Aerts A."/>
            <person name="Barry K."/>
            <person name="Henrissat B."/>
            <person name="Blanchette R."/>
            <person name="Grigoriev I."/>
            <person name="Cullen D."/>
        </authorList>
    </citation>
    <scope>NUCLEOTIDE SEQUENCE [LARGE SCALE GENOMIC DNA]</scope>
    <source>
        <strain evidence="1 2">MAD-698-R-SB12</strain>
    </source>
</reference>
<gene>
    <name evidence="1" type="ORF">POSPLADRAFT_1033087</name>
</gene>
<dbReference type="Proteomes" id="UP000194127">
    <property type="component" value="Unassembled WGS sequence"/>
</dbReference>
<name>A0A1X6N4B3_9APHY</name>
<evidence type="ECO:0000313" key="1">
    <source>
        <dbReference type="EMBL" id="OSX63445.1"/>
    </source>
</evidence>